<evidence type="ECO:0000256" key="1">
    <source>
        <dbReference type="SAM" id="MobiDB-lite"/>
    </source>
</evidence>
<feature type="region of interest" description="Disordered" evidence="1">
    <location>
        <begin position="64"/>
        <end position="91"/>
    </location>
</feature>
<gene>
    <name evidence="2" type="ORF">Acife_1895</name>
</gene>
<organism evidence="2 3">
    <name type="scientific">Acidithiobacillus ferrivorans SS3</name>
    <dbReference type="NCBI Taxonomy" id="743299"/>
    <lineage>
        <taxon>Bacteria</taxon>
        <taxon>Pseudomonadati</taxon>
        <taxon>Pseudomonadota</taxon>
        <taxon>Acidithiobacillia</taxon>
        <taxon>Acidithiobacillales</taxon>
        <taxon>Acidithiobacillaceae</taxon>
        <taxon>Acidithiobacillus</taxon>
    </lineage>
</organism>
<evidence type="ECO:0000313" key="3">
    <source>
        <dbReference type="Proteomes" id="UP000009220"/>
    </source>
</evidence>
<dbReference type="RefSeq" id="WP_014029271.1">
    <property type="nucleotide sequence ID" value="NC_015942.1"/>
</dbReference>
<dbReference type="STRING" id="743299.Acife_1895"/>
<dbReference type="EMBL" id="CP002985">
    <property type="protein sequence ID" value="AEM48018.1"/>
    <property type="molecule type" value="Genomic_DNA"/>
</dbReference>
<protein>
    <submittedName>
        <fullName evidence="2">Uncharacterized protein</fullName>
    </submittedName>
</protein>
<reference evidence="2 3" key="1">
    <citation type="journal article" date="2011" name="J. Bacteriol.">
        <title>Draft genome of the psychrotolerant acidophile Acidithiobacillus ferrivorans SS3.</title>
        <authorList>
            <person name="Liljeqvist M."/>
            <person name="Valdes J."/>
            <person name="Holmes D.S."/>
            <person name="Dopson M."/>
        </authorList>
    </citation>
    <scope>NUCLEOTIDE SEQUENCE [LARGE SCALE GENOMIC DNA]</scope>
    <source>
        <strain evidence="2 3">SS3</strain>
    </source>
</reference>
<accession>G0JL21</accession>
<sequence>MGTFKDAEKKMRDVVQKEVEHLEHNFQENFPNLTGHAPVTDDTPHTEGVIQKEIEQLEHNFQENFPNLTGHAPSGSAKMPAEPEGTVKKGE</sequence>
<dbReference type="HOGENOM" id="CLU_2420295_0_0_6"/>
<dbReference type="AlphaFoldDB" id="G0JL21"/>
<evidence type="ECO:0000313" key="2">
    <source>
        <dbReference type="EMBL" id="AEM48018.1"/>
    </source>
</evidence>
<dbReference type="Proteomes" id="UP000009220">
    <property type="component" value="Chromosome"/>
</dbReference>
<name>G0JL21_9PROT</name>
<proteinExistence type="predicted"/>
<dbReference type="KEGG" id="afi:Acife_1895"/>